<keyword evidence="7" id="KW-0325">Glycoprotein</keyword>
<gene>
    <name evidence="10" type="ORF">BOVATA_016450</name>
</gene>
<evidence type="ECO:0000259" key="9">
    <source>
        <dbReference type="PROSITE" id="PS51701"/>
    </source>
</evidence>
<dbReference type="GO" id="GO:0009986">
    <property type="term" value="C:cell surface"/>
    <property type="evidence" value="ECO:0007669"/>
    <property type="project" value="UniProtKB-SubCell"/>
</dbReference>
<evidence type="ECO:0000313" key="11">
    <source>
        <dbReference type="Proteomes" id="UP000236319"/>
    </source>
</evidence>
<feature type="domain" description="6-Cys" evidence="9">
    <location>
        <begin position="824"/>
        <end position="954"/>
    </location>
</feature>
<dbReference type="InterPro" id="IPR010884">
    <property type="entry name" value="6_CYS_dom"/>
</dbReference>
<evidence type="ECO:0000256" key="6">
    <source>
        <dbReference type="ARBA" id="ARBA00023157"/>
    </source>
</evidence>
<comment type="subcellular location">
    <subcellularLocation>
        <location evidence="1">Cell membrane</location>
    </subcellularLocation>
    <subcellularLocation>
        <location evidence="2">Cell surface</location>
    </subcellularLocation>
</comment>
<dbReference type="GeneID" id="39873922"/>
<dbReference type="EMBL" id="BDSA01000002">
    <property type="protein sequence ID" value="GBE60152.1"/>
    <property type="molecule type" value="Genomic_DNA"/>
</dbReference>
<dbReference type="InterPro" id="IPR038160">
    <property type="entry name" value="6_CYS_dom_sf"/>
</dbReference>
<comment type="caution">
    <text evidence="10">The sequence shown here is derived from an EMBL/GenBank/DDBJ whole genome shotgun (WGS) entry which is preliminary data.</text>
</comment>
<evidence type="ECO:0000256" key="4">
    <source>
        <dbReference type="ARBA" id="ARBA00022729"/>
    </source>
</evidence>
<dbReference type="VEuPathDB" id="PiroplasmaDB:BOVATA_016450"/>
<dbReference type="RefSeq" id="XP_028866395.1">
    <property type="nucleotide sequence ID" value="XM_029010562.1"/>
</dbReference>
<dbReference type="PROSITE" id="PS51701">
    <property type="entry name" value="6_CYS"/>
    <property type="match status" value="1"/>
</dbReference>
<organism evidence="10 11">
    <name type="scientific">Babesia ovata</name>
    <dbReference type="NCBI Taxonomy" id="189622"/>
    <lineage>
        <taxon>Eukaryota</taxon>
        <taxon>Sar</taxon>
        <taxon>Alveolata</taxon>
        <taxon>Apicomplexa</taxon>
        <taxon>Aconoidasida</taxon>
        <taxon>Piroplasmida</taxon>
        <taxon>Babesiidae</taxon>
        <taxon>Babesia</taxon>
    </lineage>
</organism>
<dbReference type="OrthoDB" id="365660at2759"/>
<protein>
    <recommendedName>
        <fullName evidence="9">6-Cys domain-containing protein</fullName>
    </recommendedName>
</protein>
<evidence type="ECO:0000256" key="2">
    <source>
        <dbReference type="ARBA" id="ARBA00004241"/>
    </source>
</evidence>
<keyword evidence="4 8" id="KW-0732">Signal</keyword>
<name>A0A2H6KAX9_9APIC</name>
<dbReference type="Gene3D" id="2.60.40.2860">
    <property type="match status" value="1"/>
</dbReference>
<reference evidence="10 11" key="1">
    <citation type="journal article" date="2017" name="BMC Genomics">
        <title>Whole-genome assembly of Babesia ovata and comparative genomics between closely related pathogens.</title>
        <authorList>
            <person name="Yamagishi J."/>
            <person name="Asada M."/>
            <person name="Hakimi H."/>
            <person name="Tanaka T.Q."/>
            <person name="Sugimoto C."/>
            <person name="Kawazu S."/>
        </authorList>
    </citation>
    <scope>NUCLEOTIDE SEQUENCE [LARGE SCALE GENOMIC DNA]</scope>
    <source>
        <strain evidence="10 11">Miyake</strain>
    </source>
</reference>
<evidence type="ECO:0000313" key="10">
    <source>
        <dbReference type="EMBL" id="GBE60152.1"/>
    </source>
</evidence>
<accession>A0A2H6KAX9</accession>
<evidence type="ECO:0000256" key="3">
    <source>
        <dbReference type="ARBA" id="ARBA00022475"/>
    </source>
</evidence>
<dbReference type="GO" id="GO:0005886">
    <property type="term" value="C:plasma membrane"/>
    <property type="evidence" value="ECO:0007669"/>
    <property type="project" value="UniProtKB-SubCell"/>
</dbReference>
<keyword evidence="5" id="KW-0472">Membrane</keyword>
<evidence type="ECO:0000256" key="7">
    <source>
        <dbReference type="ARBA" id="ARBA00023180"/>
    </source>
</evidence>
<feature type="chain" id="PRO_5014171958" description="6-Cys domain-containing protein" evidence="8">
    <location>
        <begin position="21"/>
        <end position="954"/>
    </location>
</feature>
<dbReference type="Pfam" id="PF07422">
    <property type="entry name" value="s48_45"/>
    <property type="match status" value="1"/>
</dbReference>
<sequence length="954" mass="108025">MKSLWVIYTIVVPLIMCHDAHVCDFSRPQGTLSANAFTWCTMEIEDNFASITCPNRVNDTDYRWHPQPSVGDLAHLNTYVSRSGKLTSVALSDVIVTEARALFSVESKESSTSLHIDLSYDDIYAITEHRFIFICGPQDLILSDSLQQSIDRFDGFSRIKELPWISETPLAREITNIGKGLGAVFLYRGHLTLLLQGCGSRPSPLFAATNEVTVDPVTGIRSCFADPMSESRIGFLCEGRIEPEDCMRSLIDENGEVVAAPESHPYWSFDTHKPWVIATYFHKFALPPFSGECRCIDSKTGQDKARIEIRSKTNYVCDITSNIFRNKVRPIRGPWCSVVLHPGSTLTIRFPTKAVDLTPIDKHSDKDLGERLSTVPFSQLPSIYEYETEFLPKDLTTLRQLKNACDDIYNEISYVNALVGDALELDVSQMSRGEVKLKYHLGKPLSLRDGENSFIYHWTLVSRNDNVPDKIRAIVNVSFAFTHHYRIVNCERGTPSLFHPTIREKYCSTKRMGNGIGYVYECRYHHMWDSWQAGIHCKSDEELLPNNCESTGYDLSSNQIISFPASVRKVTHHPIRGFQVLEMNHRESAISYTCVCVGQNGYEKSKLIVDHFESETHIYTVRQEYASIPLQPYTLLPWTEAGLPSEELASPKSLILYNISPKTVILRVGRALFMVCEHGQSTFANNGEITTTWLPKQPSEFHYILNHTPEGPELTRKIYKDAIATTAGGFDVRYQEIDRRPGYQILVIQLNRGAIVISKDRFHKTYVPMTFVCGKTPEPSDLSIITDDATTPHSSAQFIPHTTRFSENYTWHIVDVAVETTDPYMQGCGVTYSSDKLFKPETPQLYNGDGQSQFGCKIDLQAAKEAAFYCPAPYVLDPPNCFSQVLVDGSVKNTRDISESLVASRSNHFVILRFDRFRVRHGETLRQTPPLECRCVTTKDVILSTMQIENYYSK</sequence>
<evidence type="ECO:0000256" key="1">
    <source>
        <dbReference type="ARBA" id="ARBA00004236"/>
    </source>
</evidence>
<proteinExistence type="predicted"/>
<keyword evidence="6" id="KW-1015">Disulfide bond</keyword>
<keyword evidence="3" id="KW-1003">Cell membrane</keyword>
<feature type="signal peptide" evidence="8">
    <location>
        <begin position="1"/>
        <end position="20"/>
    </location>
</feature>
<evidence type="ECO:0000256" key="5">
    <source>
        <dbReference type="ARBA" id="ARBA00023136"/>
    </source>
</evidence>
<evidence type="ECO:0000256" key="8">
    <source>
        <dbReference type="SAM" id="SignalP"/>
    </source>
</evidence>
<dbReference type="AlphaFoldDB" id="A0A2H6KAX9"/>
<keyword evidence="11" id="KW-1185">Reference proteome</keyword>
<dbReference type="Proteomes" id="UP000236319">
    <property type="component" value="Unassembled WGS sequence"/>
</dbReference>